<dbReference type="SMART" id="SM00315">
    <property type="entry name" value="RGS"/>
    <property type="match status" value="1"/>
</dbReference>
<feature type="compositionally biased region" description="Polar residues" evidence="2">
    <location>
        <begin position="342"/>
        <end position="356"/>
    </location>
</feature>
<dbReference type="InterPro" id="IPR001478">
    <property type="entry name" value="PDZ"/>
</dbReference>
<dbReference type="GO" id="GO:0005634">
    <property type="term" value="C:nucleus"/>
    <property type="evidence" value="ECO:0007669"/>
    <property type="project" value="TreeGrafter"/>
</dbReference>
<dbReference type="Gene3D" id="1.10.196.10">
    <property type="match status" value="1"/>
</dbReference>
<dbReference type="SMART" id="SM00228">
    <property type="entry name" value="PDZ"/>
    <property type="match status" value="1"/>
</dbReference>
<feature type="compositionally biased region" description="Basic and acidic residues" evidence="2">
    <location>
        <begin position="684"/>
        <end position="708"/>
    </location>
</feature>
<dbReference type="SUPFAM" id="SSF49562">
    <property type="entry name" value="C2 domain (Calcium/lipid-binding domain, CaLB)"/>
    <property type="match status" value="1"/>
</dbReference>
<evidence type="ECO:0000256" key="1">
    <source>
        <dbReference type="ARBA" id="ARBA00022700"/>
    </source>
</evidence>
<dbReference type="GeneID" id="116953140"/>
<name>A0AAJ7XC46_PETMA</name>
<proteinExistence type="predicted"/>
<dbReference type="InterPro" id="IPR024066">
    <property type="entry name" value="RGS_subdom1/3"/>
</dbReference>
<dbReference type="Gene3D" id="2.30.29.30">
    <property type="entry name" value="Pleckstrin-homology domain (PH domain)/Phosphotyrosine-binding domain (PTB)"/>
    <property type="match status" value="1"/>
</dbReference>
<dbReference type="RefSeq" id="XP_032828905.1">
    <property type="nucleotide sequence ID" value="XM_032973014.1"/>
</dbReference>
<evidence type="ECO:0000256" key="2">
    <source>
        <dbReference type="SAM" id="MobiDB-lite"/>
    </source>
</evidence>
<dbReference type="FunFam" id="1.10.167.10:FF:000001">
    <property type="entry name" value="Putative regulator of g-protein signaling 12"/>
    <property type="match status" value="1"/>
</dbReference>
<dbReference type="InterPro" id="IPR035892">
    <property type="entry name" value="C2_domain_sf"/>
</dbReference>
<dbReference type="InterPro" id="IPR044926">
    <property type="entry name" value="RGS_subdomain_2"/>
</dbReference>
<feature type="domain" description="RGS" evidence="5">
    <location>
        <begin position="948"/>
        <end position="1065"/>
    </location>
</feature>
<feature type="compositionally biased region" description="Pro residues" evidence="2">
    <location>
        <begin position="365"/>
        <end position="383"/>
    </location>
</feature>
<dbReference type="GO" id="GO:0005886">
    <property type="term" value="C:plasma membrane"/>
    <property type="evidence" value="ECO:0007669"/>
    <property type="project" value="TreeGrafter"/>
</dbReference>
<dbReference type="Pfam" id="PF00595">
    <property type="entry name" value="PDZ"/>
    <property type="match status" value="1"/>
</dbReference>
<dbReference type="GO" id="GO:0009968">
    <property type="term" value="P:negative regulation of signal transduction"/>
    <property type="evidence" value="ECO:0007669"/>
    <property type="project" value="UniProtKB-KW"/>
</dbReference>
<feature type="region of interest" description="Disordered" evidence="2">
    <location>
        <begin position="624"/>
        <end position="760"/>
    </location>
</feature>
<feature type="compositionally biased region" description="Polar residues" evidence="2">
    <location>
        <begin position="596"/>
        <end position="608"/>
    </location>
</feature>
<dbReference type="Gene3D" id="1.10.167.10">
    <property type="entry name" value="Regulator of G-protein Signalling 4, domain 2"/>
    <property type="match status" value="1"/>
</dbReference>
<feature type="region of interest" description="Disordered" evidence="2">
    <location>
        <begin position="286"/>
        <end position="317"/>
    </location>
</feature>
<dbReference type="PROSITE" id="PS50004">
    <property type="entry name" value="C2"/>
    <property type="match status" value="1"/>
</dbReference>
<dbReference type="Proteomes" id="UP001318040">
    <property type="component" value="Chromosome 50"/>
</dbReference>
<dbReference type="Pfam" id="PF00615">
    <property type="entry name" value="RGS"/>
    <property type="match status" value="1"/>
</dbReference>
<dbReference type="PRINTS" id="PR01301">
    <property type="entry name" value="RGSPROTEIN"/>
</dbReference>
<feature type="compositionally biased region" description="Basic and acidic residues" evidence="2">
    <location>
        <begin position="740"/>
        <end position="752"/>
    </location>
</feature>
<feature type="domain" description="PDZ" evidence="4">
    <location>
        <begin position="210"/>
        <end position="287"/>
    </location>
</feature>
<feature type="compositionally biased region" description="Low complexity" evidence="2">
    <location>
        <begin position="715"/>
        <end position="739"/>
    </location>
</feature>
<dbReference type="PANTHER" id="PTHR46848">
    <property type="entry name" value="REGULATOR OF G-PROTEIN SIGNALING 3"/>
    <property type="match status" value="1"/>
</dbReference>
<dbReference type="AlphaFoldDB" id="A0AAJ7XC46"/>
<dbReference type="SMART" id="SM00239">
    <property type="entry name" value="C2"/>
    <property type="match status" value="1"/>
</dbReference>
<gene>
    <name evidence="7" type="primary">LOC116953140</name>
</gene>
<dbReference type="InterPro" id="IPR036305">
    <property type="entry name" value="RGS_sf"/>
</dbReference>
<dbReference type="FunFam" id="1.10.196.10:FF:000001">
    <property type="entry name" value="Regulator of G-protein signaling 8"/>
    <property type="match status" value="1"/>
</dbReference>
<dbReference type="KEGG" id="pmrn:116953140"/>
<evidence type="ECO:0000259" key="3">
    <source>
        <dbReference type="PROSITE" id="PS50004"/>
    </source>
</evidence>
<dbReference type="Gene3D" id="2.60.40.150">
    <property type="entry name" value="C2 domain"/>
    <property type="match status" value="1"/>
</dbReference>
<keyword evidence="6" id="KW-1185">Reference proteome</keyword>
<organism evidence="6 7">
    <name type="scientific">Petromyzon marinus</name>
    <name type="common">Sea lamprey</name>
    <dbReference type="NCBI Taxonomy" id="7757"/>
    <lineage>
        <taxon>Eukaryota</taxon>
        <taxon>Metazoa</taxon>
        <taxon>Chordata</taxon>
        <taxon>Craniata</taxon>
        <taxon>Vertebrata</taxon>
        <taxon>Cyclostomata</taxon>
        <taxon>Hyperoartia</taxon>
        <taxon>Petromyzontiformes</taxon>
        <taxon>Petromyzontidae</taxon>
        <taxon>Petromyzon</taxon>
    </lineage>
</organism>
<accession>A0AAJ7XC46</accession>
<feature type="compositionally biased region" description="Basic residues" evidence="2">
    <location>
        <begin position="636"/>
        <end position="647"/>
    </location>
</feature>
<dbReference type="PROSITE" id="PS50106">
    <property type="entry name" value="PDZ"/>
    <property type="match status" value="1"/>
</dbReference>
<sequence>MENSAVLKSASAYCQLPKDYCTVRRVSLYSRLSDFTDCSFYLTTFGQLKLSIDRHADGFGVHVMEANGLMGREFKSCDSCVKLVLAPDPDRKTRRKTKTVTECRNPVYHEYFSLPTQPEDDKKRLLITVWNKDKTSRKSELLGCMSFGVKTLISAEKEIFGWYYLLGEELGRSKHLKVAARKLKPSRGTTDLMRLLQQSVWQDAEVDSLKMEIERGAEGYGFTICCDSPVRVQSVDAGGPADKVGLQPLDTILLLNDMDVRPCKCVELANAIRNCPATITLTVQRLMPGTSSDGSPPSAEKARGERPPARLSAGGPGSAVAPCRSLSFSATVPGGHCARRFNSPTSVGRASVSGQRRSFVAPSASPAPPALSPPPPPPPPPTLRCPEQQQQQQQLEEGRAVRCCPHIDGGHPILTDLNRNQIIGPAHVAEHEQLLRCTGRASGSARGVAPQSLGNDLQKPIVFPLSVQPIALHEQARTLCFSDDVLWRQSSKDVQKVRLFVYNDLLLLAQSNDRDEYLVLRNPVYLCSAWLPDPEHETLDDCTIPISYKSEGEESELVLEAMNVESKAKLCHLLRGISERTRKQQQQQHILHLESSPATELSSQQQWHRSTRKGAVILHDSSTMELGTRPSDDHQHHHQHHHRHHGRHGDGETDGGSHGSVLPGVFLEIPPASMRGGGVGRRSRSVEELGRSAHESESDPESRGRSRSGDGGGSSRSRSSRSSSGGSNSSSRSNSSSSSCDHDEVDTPDRRRTSASVEGLSSVTVEVTVTPCADFPARYGVLDVDSPRALGGGFLSPRDEGSLRRRTYSENNLLRDTRTPPSPTDVSGRLGSSAQRDDSTTRSDWSLLGPPWVATGTAIDKKKTASNPTLYAPFLKFKKVSPPDMGIGETDGGTKNKQKSTNLAKGMKSRLGFLRRKPDPSDIPAASSPALGKHSRPSCEDAMKWSESFEKLLAHKYGLAAFRAFLKTEFSEENIDFWLACEDFKRSARSTSKLVSKSKKISEEFIAIQSPKEVNLDSSTREVTMANLQKPTVTSLDLAQKRIYGLMERDSYPRFLRSDLYHDLTTVKKPMGAITD</sequence>
<dbReference type="InterPro" id="IPR034951">
    <property type="entry name" value="RGS_RGS3"/>
</dbReference>
<dbReference type="Gene3D" id="2.30.42.10">
    <property type="match status" value="1"/>
</dbReference>
<feature type="compositionally biased region" description="Polar residues" evidence="2">
    <location>
        <begin position="286"/>
        <end position="295"/>
    </location>
</feature>
<feature type="region of interest" description="Disordered" evidence="2">
    <location>
        <begin position="786"/>
        <end position="847"/>
    </location>
</feature>
<feature type="region of interest" description="Disordered" evidence="2">
    <location>
        <begin position="585"/>
        <end position="611"/>
    </location>
</feature>
<dbReference type="Pfam" id="PF00168">
    <property type="entry name" value="C2"/>
    <property type="match status" value="1"/>
</dbReference>
<dbReference type="InterPro" id="IPR011993">
    <property type="entry name" value="PH-like_dom_sf"/>
</dbReference>
<feature type="region of interest" description="Disordered" evidence="2">
    <location>
        <begin position="882"/>
        <end position="937"/>
    </location>
</feature>
<protein>
    <submittedName>
        <fullName evidence="7">Regulator of G-protein signaling 3-like isoform X1</fullName>
    </submittedName>
</protein>
<dbReference type="InterPro" id="IPR016137">
    <property type="entry name" value="RGS"/>
</dbReference>
<feature type="region of interest" description="Disordered" evidence="2">
    <location>
        <begin position="334"/>
        <end position="397"/>
    </location>
</feature>
<dbReference type="InterPro" id="IPR000008">
    <property type="entry name" value="C2_dom"/>
</dbReference>
<keyword evidence="1" id="KW-0734">Signal transduction inhibitor</keyword>
<feature type="domain" description="C2" evidence="3">
    <location>
        <begin position="44"/>
        <end position="163"/>
    </location>
</feature>
<evidence type="ECO:0000259" key="4">
    <source>
        <dbReference type="PROSITE" id="PS50106"/>
    </source>
</evidence>
<dbReference type="SUPFAM" id="SSF50729">
    <property type="entry name" value="PH domain-like"/>
    <property type="match status" value="1"/>
</dbReference>
<reference evidence="7" key="1">
    <citation type="submission" date="2025-08" db="UniProtKB">
        <authorList>
            <consortium name="RefSeq"/>
        </authorList>
    </citation>
    <scope>IDENTIFICATION</scope>
    <source>
        <tissue evidence="7">Sperm</tissue>
    </source>
</reference>
<evidence type="ECO:0000313" key="6">
    <source>
        <dbReference type="Proteomes" id="UP001318040"/>
    </source>
</evidence>
<evidence type="ECO:0000313" key="7">
    <source>
        <dbReference type="RefSeq" id="XP_032828905.1"/>
    </source>
</evidence>
<dbReference type="InterPro" id="IPR036034">
    <property type="entry name" value="PDZ_sf"/>
</dbReference>
<feature type="compositionally biased region" description="Polar residues" evidence="2">
    <location>
        <begin position="893"/>
        <end position="903"/>
    </location>
</feature>
<dbReference type="SUPFAM" id="SSF50156">
    <property type="entry name" value="PDZ domain-like"/>
    <property type="match status" value="1"/>
</dbReference>
<dbReference type="CDD" id="cd08713">
    <property type="entry name" value="RGS_RGS3"/>
    <property type="match status" value="1"/>
</dbReference>
<evidence type="ECO:0000259" key="5">
    <source>
        <dbReference type="PROSITE" id="PS50132"/>
    </source>
</evidence>
<dbReference type="PANTHER" id="PTHR46848:SF1">
    <property type="entry name" value="REGULATOR OF G-PROTEIN SIGNALING 3"/>
    <property type="match status" value="1"/>
</dbReference>
<dbReference type="SUPFAM" id="SSF48097">
    <property type="entry name" value="Regulator of G-protein signaling, RGS"/>
    <property type="match status" value="1"/>
</dbReference>
<dbReference type="PROSITE" id="PS50132">
    <property type="entry name" value="RGS"/>
    <property type="match status" value="1"/>
</dbReference>